<gene>
    <name evidence="2" type="ORF">CJ669_00665</name>
</gene>
<protein>
    <submittedName>
        <fullName evidence="2">Uncharacterized protein</fullName>
    </submittedName>
</protein>
<proteinExistence type="predicted"/>
<evidence type="ECO:0000313" key="3">
    <source>
        <dbReference type="Proteomes" id="UP000239065"/>
    </source>
</evidence>
<dbReference type="RefSeq" id="WP_105908269.1">
    <property type="nucleotide sequence ID" value="NZ_NXGJ01000001.1"/>
</dbReference>
<name>A0A2S9SR25_9BACT</name>
<evidence type="ECO:0000313" key="2">
    <source>
        <dbReference type="EMBL" id="PRM89045.1"/>
    </source>
</evidence>
<comment type="caution">
    <text evidence="2">The sequence shown here is derived from an EMBL/GenBank/DDBJ whole genome shotgun (WGS) entry which is preliminary data.</text>
</comment>
<dbReference type="AlphaFoldDB" id="A0A2S9SR25"/>
<sequence length="98" mass="11978">MTLDLLIPFGILFFLVVYLIYSRVKFEKNIVKLYEDKLEEWKKYSKSDEKIETKKELVALVFKKDYKIAIEYFDEKIEDNLKRAKFEIYKYGTKDEEK</sequence>
<keyword evidence="1" id="KW-0812">Transmembrane</keyword>
<accession>A0A2S9SR25</accession>
<feature type="transmembrane region" description="Helical" evidence="1">
    <location>
        <begin position="6"/>
        <end position="24"/>
    </location>
</feature>
<organism evidence="2 3">
    <name type="scientific">Aliarcobacter cryaerophilus</name>
    <dbReference type="NCBI Taxonomy" id="28198"/>
    <lineage>
        <taxon>Bacteria</taxon>
        <taxon>Pseudomonadati</taxon>
        <taxon>Campylobacterota</taxon>
        <taxon>Epsilonproteobacteria</taxon>
        <taxon>Campylobacterales</taxon>
        <taxon>Arcobacteraceae</taxon>
        <taxon>Aliarcobacter</taxon>
    </lineage>
</organism>
<evidence type="ECO:0000256" key="1">
    <source>
        <dbReference type="SAM" id="Phobius"/>
    </source>
</evidence>
<dbReference type="EMBL" id="NXGJ01000001">
    <property type="protein sequence ID" value="PRM89045.1"/>
    <property type="molecule type" value="Genomic_DNA"/>
</dbReference>
<dbReference type="Proteomes" id="UP000239065">
    <property type="component" value="Unassembled WGS sequence"/>
</dbReference>
<reference evidence="2 3" key="1">
    <citation type="submission" date="2017-09" db="EMBL/GenBank/DDBJ databases">
        <title>Reassesment of A. cryaerophilus.</title>
        <authorList>
            <person name="Perez-Cataluna A."/>
            <person name="Collado L."/>
            <person name="Salgado O."/>
            <person name="Lefinanco V."/>
            <person name="Figueras M.J."/>
        </authorList>
    </citation>
    <scope>NUCLEOTIDE SEQUENCE [LARGE SCALE GENOMIC DNA]</scope>
    <source>
        <strain evidence="2 3">LMG 9861</strain>
    </source>
</reference>
<keyword evidence="1" id="KW-1133">Transmembrane helix</keyword>
<keyword evidence="1" id="KW-0472">Membrane</keyword>